<dbReference type="RefSeq" id="YP_009623119.1">
    <property type="nucleotide sequence ID" value="NC_042110.1"/>
</dbReference>
<organism evidence="1 2">
    <name type="scientific">Microbacterium phage Hamlet</name>
    <dbReference type="NCBI Taxonomy" id="2079583"/>
    <lineage>
        <taxon>Viruses</taxon>
        <taxon>Duplodnaviria</taxon>
        <taxon>Heunggongvirae</taxon>
        <taxon>Uroviricota</taxon>
        <taxon>Caudoviricetes</taxon>
        <taxon>Ilzatvirus</taxon>
        <taxon>Ilzatvirus hamlet</taxon>
    </lineage>
</organism>
<protein>
    <submittedName>
        <fullName evidence="1">Minor tail protein</fullName>
    </submittedName>
</protein>
<dbReference type="KEGG" id="vg:40099902"/>
<dbReference type="EMBL" id="MG839019">
    <property type="protein sequence ID" value="AUX82854.1"/>
    <property type="molecule type" value="Genomic_DNA"/>
</dbReference>
<dbReference type="Proteomes" id="UP000241477">
    <property type="component" value="Segment"/>
</dbReference>
<dbReference type="GeneID" id="40099902"/>
<reference evidence="1 2" key="1">
    <citation type="submission" date="2018-01" db="EMBL/GenBank/DDBJ databases">
        <authorList>
            <person name="Gentille G.M."/>
            <person name="Betsko A.J."/>
            <person name="Kukan E.N."/>
            <person name="Garlena R.A."/>
            <person name="Russell D.A."/>
            <person name="Pope W.H."/>
            <person name="Jacobs-Sera D."/>
            <person name="Hatfull G.F."/>
        </authorList>
    </citation>
    <scope>NUCLEOTIDE SEQUENCE [LARGE SCALE GENOMIC DNA]</scope>
</reference>
<keyword evidence="2" id="KW-1185">Reference proteome</keyword>
<dbReference type="OrthoDB" id="10218at10239"/>
<evidence type="ECO:0000313" key="2">
    <source>
        <dbReference type="Proteomes" id="UP000241477"/>
    </source>
</evidence>
<proteinExistence type="predicted"/>
<accession>A0A2L0HMZ3</accession>
<name>A0A2L0HMZ3_9CAUD</name>
<gene>
    <name evidence="1" type="primary">18</name>
    <name evidence="1" type="ORF">PBI_HAMLET_18</name>
</gene>
<sequence>MSFKLGTFDTSDIDGFKAILTEWPSLPVELSTEALPGGDGAQLISARMTETEWVFNLELTGDNVDDVMAKADMVSMALNPLLHGLQDFTPNAAGADWVWQGILASPVPWERDKVVWFAQDGVCRLASQATILTPNPYGVSVSDPTALSVAGAMTLVGEGNTSYYPVIEFRGVLSAAQTLTVGATQVSGPLTAAQTLVLDFGEMDFYIKTTATGAKVRNIADRFLAFQRIEGIDTINVPISISGGTFTEAVGTVPSRRI</sequence>
<evidence type="ECO:0000313" key="1">
    <source>
        <dbReference type="EMBL" id="AUX82854.1"/>
    </source>
</evidence>